<dbReference type="Proteomes" id="UP001143910">
    <property type="component" value="Unassembled WGS sequence"/>
</dbReference>
<name>A0ACC1N4V9_9HYPO</name>
<comment type="caution">
    <text evidence="1">The sequence shown here is derived from an EMBL/GenBank/DDBJ whole genome shotgun (WGS) entry which is preliminary data.</text>
</comment>
<evidence type="ECO:0000313" key="2">
    <source>
        <dbReference type="Proteomes" id="UP001143910"/>
    </source>
</evidence>
<protein>
    <submittedName>
        <fullName evidence="1">Uncharacterized protein</fullName>
    </submittedName>
</protein>
<reference evidence="1" key="1">
    <citation type="submission" date="2022-08" db="EMBL/GenBank/DDBJ databases">
        <title>Genome Sequence of Lecanicillium fungicola.</title>
        <authorList>
            <person name="Buettner E."/>
        </authorList>
    </citation>
    <scope>NUCLEOTIDE SEQUENCE</scope>
    <source>
        <strain evidence="1">Babe33</strain>
    </source>
</reference>
<proteinExistence type="predicted"/>
<evidence type="ECO:0000313" key="1">
    <source>
        <dbReference type="EMBL" id="KAJ2974315.1"/>
    </source>
</evidence>
<accession>A0ACC1N4V9</accession>
<gene>
    <name evidence="1" type="ORF">NQ176_g6123</name>
</gene>
<organism evidence="1 2">
    <name type="scientific">Zarea fungicola</name>
    <dbReference type="NCBI Taxonomy" id="93591"/>
    <lineage>
        <taxon>Eukaryota</taxon>
        <taxon>Fungi</taxon>
        <taxon>Dikarya</taxon>
        <taxon>Ascomycota</taxon>
        <taxon>Pezizomycotina</taxon>
        <taxon>Sordariomycetes</taxon>
        <taxon>Hypocreomycetidae</taxon>
        <taxon>Hypocreales</taxon>
        <taxon>Cordycipitaceae</taxon>
        <taxon>Zarea</taxon>
    </lineage>
</organism>
<dbReference type="EMBL" id="JANJQO010000845">
    <property type="protein sequence ID" value="KAJ2974315.1"/>
    <property type="molecule type" value="Genomic_DNA"/>
</dbReference>
<keyword evidence="2" id="KW-1185">Reference proteome</keyword>
<sequence length="431" mass="47537">MHHSQRMAQKLPSFFKPSFGSQRTAKQLIRDALTTQVRAIDHELCEPGEEDSFFVADLGEVYRQHMRWKKNLPRVRPFFAVKSNPDSMVLGLLAALGTGFDCASKTEIDQVLATGTSPDHIIYAQPCKTSSYIRHAKAINLRQMTFDNADELYKIARHFPEAELFIRIITNDTSSACRLSMKFGAPLHDTSRLLVLAKELGLGVVGISFHVGSGSTDPMAFYYAVKDAYHVFQEATNHGFRIHTLDVGGGFSTATFEATATVLNSALDEFFPACSKVEIIAEPGRYYVASAFTIACNVIARRSIKDPGTGVTSYMLYINDGVYGNFSNIIFDHQKPTAEILPHSNGSGHASSAVRPSTDIKYSVWGPTCDGIDRITECIQFSQVINIGDWLSFEEMGAYTMCSATQFNGFSNSHNVIYVSSEPNTKALVGI</sequence>